<comment type="caution">
    <text evidence="14">The sequence shown here is derived from an EMBL/GenBank/DDBJ whole genome shotgun (WGS) entry which is preliminary data.</text>
</comment>
<evidence type="ECO:0000256" key="5">
    <source>
        <dbReference type="ARBA" id="ARBA00023159"/>
    </source>
</evidence>
<comment type="subcellular location">
    <subcellularLocation>
        <location evidence="1">Nucleus</location>
    </subcellularLocation>
</comment>
<dbReference type="FunFam" id="1.25.10.10:FF:000805">
    <property type="entry name" value="Similar to transcription factor CBF/MAK21"/>
    <property type="match status" value="1"/>
</dbReference>
<reference evidence="14" key="1">
    <citation type="submission" date="2022-03" db="EMBL/GenBank/DDBJ databases">
        <authorList>
            <person name="Sayadi A."/>
        </authorList>
    </citation>
    <scope>NUCLEOTIDE SEQUENCE</scope>
</reference>
<dbReference type="Pfam" id="PF12717">
    <property type="entry name" value="Cnd1"/>
    <property type="match status" value="1"/>
</dbReference>
<dbReference type="GO" id="GO:0005634">
    <property type="term" value="C:nucleus"/>
    <property type="evidence" value="ECO:0007669"/>
    <property type="project" value="UniProtKB-SubCell"/>
</dbReference>
<evidence type="ECO:0000256" key="9">
    <source>
        <dbReference type="ARBA" id="ARBA00058879"/>
    </source>
</evidence>
<sequence>MKAKGRKNHKDISPSEIEAEPESTKKWYEDAPKDPKNAGQHTEQILIELKEEARKCHTAEVNNYNSKKQNANTQWMKSMLSKGTISDKIAAHTLLIQENPMCNLETLRNLIGLVKVSKKKECIAAMGTLVELFLSDILIPTRKLKPFHQRPLSALKEMSSEVSGKRRKLLVYWYFEDQLKEIYTSFVIALNSVGHDTVESNKDKAVTSMYKLLTGNPEQEKNLLSHIVNKLGDPSQKIASKVIYCLQQLLYKHPNMQKVVLNEIEKFLFRANISKRAQYYSLCFLSQYHLSHETSEVAKKLIEVYFAFFKSCVKTGDIDSRMMSALLMGLNRAYPYAKVDISKISEHIETMYRLVHLAQFTTSLQALILLYQVCDFESCEVSRFYNALYKKLLDPSLLITTHKAMFLSLLYKALLKDNQVNRIKAFVKRLLQVSLYVQADFACGILYLVSQLVGKKPGLLTLTLEASSAFSLFDADEKYFAKEDTIEVKEEPDEIIEDTDANEKSINNKTTNETNSLEINGVVEVKDEDDVKPDVETLEKSLKQGNCETSKVKAEKYHKTFDPTARNPLYCGGEFCCFTELTALREHFHPTVSLFAKNIIGGKTVSYSGDPLDDFTLIRFLERFVFKNPKQIDEKFGKDPTFSKRKLCRPKGVKLLPVNSSEYVNEDSKNIPVEELFLYTFLKRRYKEKAMDEDESDVESVQSEEFEEMLNQMSGVKEREDEIDYLDEIGDTLKYNKKDKGKQMDDESESDKDDNESEISDQELEEDFDDMEDASELDDFDEESDEDDEMVTKSPKSKRKGDTSSLFASAEEFATLLEDEGSSKVKPGGSNAFANMDNADTKQLAWEEQRNRWVKGYNRSFGKSSKTQFGKDKEVFKKRKNKSKFANKSKKIKK</sequence>
<dbReference type="SUPFAM" id="SSF48371">
    <property type="entry name" value="ARM repeat"/>
    <property type="match status" value="1"/>
</dbReference>
<feature type="region of interest" description="Disordered" evidence="11">
    <location>
        <begin position="817"/>
        <end position="837"/>
    </location>
</feature>
<comment type="function">
    <text evidence="9">Stimulates transcription from the HSP70 promoter.</text>
</comment>
<dbReference type="PANTHER" id="PTHR12048:SF0">
    <property type="entry name" value="CCAAT_ENHANCER-BINDING PROTEIN ZETA"/>
    <property type="match status" value="1"/>
</dbReference>
<dbReference type="OrthoDB" id="28947at2759"/>
<dbReference type="Proteomes" id="UP001152888">
    <property type="component" value="Unassembled WGS sequence"/>
</dbReference>
<gene>
    <name evidence="14" type="ORF">ACAOBT_LOCUS13719</name>
</gene>
<dbReference type="InterPro" id="IPR040155">
    <property type="entry name" value="CEBPZ/Mak21-like"/>
</dbReference>
<evidence type="ECO:0000256" key="7">
    <source>
        <dbReference type="ARBA" id="ARBA00023242"/>
    </source>
</evidence>
<organism evidence="14 15">
    <name type="scientific">Acanthoscelides obtectus</name>
    <name type="common">Bean weevil</name>
    <name type="synonym">Bruchus obtectus</name>
    <dbReference type="NCBI Taxonomy" id="200917"/>
    <lineage>
        <taxon>Eukaryota</taxon>
        <taxon>Metazoa</taxon>
        <taxon>Ecdysozoa</taxon>
        <taxon>Arthropoda</taxon>
        <taxon>Hexapoda</taxon>
        <taxon>Insecta</taxon>
        <taxon>Pterygota</taxon>
        <taxon>Neoptera</taxon>
        <taxon>Endopterygota</taxon>
        <taxon>Coleoptera</taxon>
        <taxon>Polyphaga</taxon>
        <taxon>Cucujiformia</taxon>
        <taxon>Chrysomeloidea</taxon>
        <taxon>Chrysomelidae</taxon>
        <taxon>Bruchinae</taxon>
        <taxon>Bruchini</taxon>
        <taxon>Acanthoscelides</taxon>
    </lineage>
</organism>
<feature type="region of interest" description="Disordered" evidence="11">
    <location>
        <begin position="1"/>
        <end position="41"/>
    </location>
</feature>
<evidence type="ECO:0000256" key="11">
    <source>
        <dbReference type="SAM" id="MobiDB-lite"/>
    </source>
</evidence>
<evidence type="ECO:0000259" key="13">
    <source>
        <dbReference type="Pfam" id="PF12717"/>
    </source>
</evidence>
<feature type="compositionally biased region" description="Basic and acidic residues" evidence="11">
    <location>
        <begin position="22"/>
        <end position="36"/>
    </location>
</feature>
<dbReference type="InterPro" id="IPR005612">
    <property type="entry name" value="CCAAT-binding_factor"/>
</dbReference>
<comment type="similarity">
    <text evidence="2">Belongs to the CBF/MAK21 family.</text>
</comment>
<feature type="compositionally biased region" description="Acidic residues" evidence="11">
    <location>
        <begin position="746"/>
        <end position="789"/>
    </location>
</feature>
<keyword evidence="3" id="KW-0597">Phosphoprotein</keyword>
<evidence type="ECO:0000256" key="3">
    <source>
        <dbReference type="ARBA" id="ARBA00022553"/>
    </source>
</evidence>
<evidence type="ECO:0000313" key="15">
    <source>
        <dbReference type="Proteomes" id="UP001152888"/>
    </source>
</evidence>
<feature type="compositionally biased region" description="Basic residues" evidence="11">
    <location>
        <begin position="876"/>
        <end position="894"/>
    </location>
</feature>
<keyword evidence="5" id="KW-0010">Activator</keyword>
<feature type="region of interest" description="Disordered" evidence="11">
    <location>
        <begin position="863"/>
        <end position="894"/>
    </location>
</feature>
<dbReference type="InterPro" id="IPR016024">
    <property type="entry name" value="ARM-type_fold"/>
</dbReference>
<evidence type="ECO:0000256" key="8">
    <source>
        <dbReference type="ARBA" id="ARBA00031941"/>
    </source>
</evidence>
<keyword evidence="4" id="KW-0805">Transcription regulation</keyword>
<feature type="region of interest" description="Disordered" evidence="11">
    <location>
        <begin position="737"/>
        <end position="805"/>
    </location>
</feature>
<evidence type="ECO:0000256" key="10">
    <source>
        <dbReference type="ARBA" id="ARBA00073389"/>
    </source>
</evidence>
<name>A0A9P0KT42_ACAOB</name>
<evidence type="ECO:0000256" key="4">
    <source>
        <dbReference type="ARBA" id="ARBA00023015"/>
    </source>
</evidence>
<dbReference type="Pfam" id="PF03914">
    <property type="entry name" value="CBF"/>
    <property type="match status" value="1"/>
</dbReference>
<dbReference type="EMBL" id="CAKOFQ010006887">
    <property type="protein sequence ID" value="CAH1979933.1"/>
    <property type="molecule type" value="Genomic_DNA"/>
</dbReference>
<dbReference type="AlphaFoldDB" id="A0A9P0KT42"/>
<keyword evidence="7" id="KW-0539">Nucleus</keyword>
<evidence type="ECO:0000256" key="6">
    <source>
        <dbReference type="ARBA" id="ARBA00023163"/>
    </source>
</evidence>
<feature type="domain" description="Condensin complex subunit 1 C-terminal" evidence="13">
    <location>
        <begin position="184"/>
        <end position="302"/>
    </location>
</feature>
<evidence type="ECO:0000256" key="1">
    <source>
        <dbReference type="ARBA" id="ARBA00004123"/>
    </source>
</evidence>
<evidence type="ECO:0000313" key="14">
    <source>
        <dbReference type="EMBL" id="CAH1979933.1"/>
    </source>
</evidence>
<evidence type="ECO:0000259" key="12">
    <source>
        <dbReference type="Pfam" id="PF03914"/>
    </source>
</evidence>
<keyword evidence="15" id="KW-1185">Reference proteome</keyword>
<accession>A0A9P0KT42</accession>
<feature type="domain" description="CCAAT-binding factor" evidence="12">
    <location>
        <begin position="363"/>
        <end position="596"/>
    </location>
</feature>
<keyword evidence="6" id="KW-0804">Transcription</keyword>
<proteinExistence type="inferred from homology"/>
<dbReference type="InterPro" id="IPR032682">
    <property type="entry name" value="Cnd1_C"/>
</dbReference>
<dbReference type="PANTHER" id="PTHR12048">
    <property type="entry name" value="CCAAT-BINDING FACTOR-RELATED"/>
    <property type="match status" value="1"/>
</dbReference>
<evidence type="ECO:0000256" key="2">
    <source>
        <dbReference type="ARBA" id="ARBA00007797"/>
    </source>
</evidence>
<protein>
    <recommendedName>
        <fullName evidence="10">CCAAT/enhancer-binding protein zeta</fullName>
    </recommendedName>
    <alternativeName>
        <fullName evidence="8">CCAAT-box-binding transcription factor</fullName>
    </alternativeName>
</protein>